<evidence type="ECO:0000313" key="3">
    <source>
        <dbReference type="Proteomes" id="UP001286313"/>
    </source>
</evidence>
<reference evidence="2" key="1">
    <citation type="submission" date="2023-10" db="EMBL/GenBank/DDBJ databases">
        <title>Genome assemblies of two species of porcelain crab, Petrolisthes cinctipes and Petrolisthes manimaculis (Anomura: Porcellanidae).</title>
        <authorList>
            <person name="Angst P."/>
        </authorList>
    </citation>
    <scope>NUCLEOTIDE SEQUENCE</scope>
    <source>
        <strain evidence="2">PB745_01</strain>
        <tissue evidence="2">Gill</tissue>
    </source>
</reference>
<sequence>MGEGLGGPRSTAINSGGGMCSSQLQLHDPTGAIPRKGPCDQWHMTVTSTRAPTGTEATEPEEEGWVMEAKDMEAGCTCGGADQVRPSSTLI</sequence>
<name>A0AAE1F8E2_PETCI</name>
<dbReference type="AlphaFoldDB" id="A0AAE1F8E2"/>
<dbReference type="EMBL" id="JAWQEG010002943">
    <property type="protein sequence ID" value="KAK3868775.1"/>
    <property type="molecule type" value="Genomic_DNA"/>
</dbReference>
<gene>
    <name evidence="2" type="ORF">Pcinc_025813</name>
</gene>
<keyword evidence="3" id="KW-1185">Reference proteome</keyword>
<protein>
    <submittedName>
        <fullName evidence="2">Uncharacterized protein</fullName>
    </submittedName>
</protein>
<accession>A0AAE1F8E2</accession>
<organism evidence="2 3">
    <name type="scientific">Petrolisthes cinctipes</name>
    <name type="common">Flat porcelain crab</name>
    <dbReference type="NCBI Taxonomy" id="88211"/>
    <lineage>
        <taxon>Eukaryota</taxon>
        <taxon>Metazoa</taxon>
        <taxon>Ecdysozoa</taxon>
        <taxon>Arthropoda</taxon>
        <taxon>Crustacea</taxon>
        <taxon>Multicrustacea</taxon>
        <taxon>Malacostraca</taxon>
        <taxon>Eumalacostraca</taxon>
        <taxon>Eucarida</taxon>
        <taxon>Decapoda</taxon>
        <taxon>Pleocyemata</taxon>
        <taxon>Anomura</taxon>
        <taxon>Galatheoidea</taxon>
        <taxon>Porcellanidae</taxon>
        <taxon>Petrolisthes</taxon>
    </lineage>
</organism>
<comment type="caution">
    <text evidence="2">The sequence shown here is derived from an EMBL/GenBank/DDBJ whole genome shotgun (WGS) entry which is preliminary data.</text>
</comment>
<dbReference type="Proteomes" id="UP001286313">
    <property type="component" value="Unassembled WGS sequence"/>
</dbReference>
<proteinExistence type="predicted"/>
<feature type="region of interest" description="Disordered" evidence="1">
    <location>
        <begin position="1"/>
        <end position="37"/>
    </location>
</feature>
<evidence type="ECO:0000256" key="1">
    <source>
        <dbReference type="SAM" id="MobiDB-lite"/>
    </source>
</evidence>
<evidence type="ECO:0000313" key="2">
    <source>
        <dbReference type="EMBL" id="KAK3868775.1"/>
    </source>
</evidence>